<protein>
    <recommendedName>
        <fullName evidence="2">DUF6535 domain-containing protein</fullName>
    </recommendedName>
</protein>
<dbReference type="EMBL" id="KV428205">
    <property type="protein sequence ID" value="KZT34002.1"/>
    <property type="molecule type" value="Genomic_DNA"/>
</dbReference>
<evidence type="ECO:0000313" key="3">
    <source>
        <dbReference type="EMBL" id="KZT34002.1"/>
    </source>
</evidence>
<organism evidence="3 4">
    <name type="scientific">Sistotremastrum suecicum HHB10207 ss-3</name>
    <dbReference type="NCBI Taxonomy" id="1314776"/>
    <lineage>
        <taxon>Eukaryota</taxon>
        <taxon>Fungi</taxon>
        <taxon>Dikarya</taxon>
        <taxon>Basidiomycota</taxon>
        <taxon>Agaricomycotina</taxon>
        <taxon>Agaricomycetes</taxon>
        <taxon>Sistotremastrales</taxon>
        <taxon>Sistotremastraceae</taxon>
        <taxon>Sistotremastrum</taxon>
    </lineage>
</organism>
<dbReference type="Pfam" id="PF20153">
    <property type="entry name" value="DUF6535"/>
    <property type="match status" value="1"/>
</dbReference>
<sequence>MLREMIKRMKEEMKIVVDGWKDLMNVSLIFIALFLTVVTAFISPIIQSFSAPSSPNSSSASKLPPSSTSLQLVTLFYHLALTFSIFNSVMCVLGMQWAGKLLSVPLGRTNLERTLNRERRKLLAEQRLLPLMSVLFWTLLLSIGFFVVVIQFWDLSFSFDERASILIFGAVAATAIAVTILSIILATTYHATVHENSPFESPLSSALLATCAWMMRVTNNRESDRRR</sequence>
<dbReference type="InterPro" id="IPR045338">
    <property type="entry name" value="DUF6535"/>
</dbReference>
<accession>A0A165Z6Y9</accession>
<feature type="transmembrane region" description="Helical" evidence="1">
    <location>
        <begin position="76"/>
        <end position="98"/>
    </location>
</feature>
<gene>
    <name evidence="3" type="ORF">SISSUDRAFT_358214</name>
</gene>
<keyword evidence="4" id="KW-1185">Reference proteome</keyword>
<keyword evidence="1" id="KW-0472">Membrane</keyword>
<evidence type="ECO:0000259" key="2">
    <source>
        <dbReference type="Pfam" id="PF20153"/>
    </source>
</evidence>
<feature type="transmembrane region" description="Helical" evidence="1">
    <location>
        <begin position="128"/>
        <end position="153"/>
    </location>
</feature>
<name>A0A165Z6Y9_9AGAM</name>
<feature type="transmembrane region" description="Helical" evidence="1">
    <location>
        <begin position="165"/>
        <end position="186"/>
    </location>
</feature>
<dbReference type="Proteomes" id="UP000076798">
    <property type="component" value="Unassembled WGS sequence"/>
</dbReference>
<evidence type="ECO:0000256" key="1">
    <source>
        <dbReference type="SAM" id="Phobius"/>
    </source>
</evidence>
<keyword evidence="1" id="KW-0812">Transmembrane</keyword>
<evidence type="ECO:0000313" key="4">
    <source>
        <dbReference type="Proteomes" id="UP000076798"/>
    </source>
</evidence>
<dbReference type="AlphaFoldDB" id="A0A165Z6Y9"/>
<reference evidence="3 4" key="1">
    <citation type="journal article" date="2016" name="Mol. Biol. Evol.">
        <title>Comparative Genomics of Early-Diverging Mushroom-Forming Fungi Provides Insights into the Origins of Lignocellulose Decay Capabilities.</title>
        <authorList>
            <person name="Nagy L.G."/>
            <person name="Riley R."/>
            <person name="Tritt A."/>
            <person name="Adam C."/>
            <person name="Daum C."/>
            <person name="Floudas D."/>
            <person name="Sun H."/>
            <person name="Yadav J.S."/>
            <person name="Pangilinan J."/>
            <person name="Larsson K.H."/>
            <person name="Matsuura K."/>
            <person name="Barry K."/>
            <person name="Labutti K."/>
            <person name="Kuo R."/>
            <person name="Ohm R.A."/>
            <person name="Bhattacharya S.S."/>
            <person name="Shirouzu T."/>
            <person name="Yoshinaga Y."/>
            <person name="Martin F.M."/>
            <person name="Grigoriev I.V."/>
            <person name="Hibbett D.S."/>
        </authorList>
    </citation>
    <scope>NUCLEOTIDE SEQUENCE [LARGE SCALE GENOMIC DNA]</scope>
    <source>
        <strain evidence="3 4">HHB10207 ss-3</strain>
    </source>
</reference>
<feature type="domain" description="DUF6535" evidence="2">
    <location>
        <begin position="5"/>
        <end position="150"/>
    </location>
</feature>
<proteinExistence type="predicted"/>
<keyword evidence="1" id="KW-1133">Transmembrane helix</keyword>